<reference evidence="2 3" key="1">
    <citation type="submission" date="2024-11" db="EMBL/GenBank/DDBJ databases">
        <title>Adaptive evolution of stress response genes in parasites aligns with host niche diversity.</title>
        <authorList>
            <person name="Hahn C."/>
            <person name="Resl P."/>
        </authorList>
    </citation>
    <scope>NUCLEOTIDE SEQUENCE [LARGE SCALE GENOMIC DNA]</scope>
    <source>
        <strain evidence="2">EGGRZ-B1_66</strain>
        <tissue evidence="2">Body</tissue>
    </source>
</reference>
<feature type="region of interest" description="Disordered" evidence="1">
    <location>
        <begin position="297"/>
        <end position="335"/>
    </location>
</feature>
<keyword evidence="3" id="KW-1185">Reference proteome</keyword>
<evidence type="ECO:0008006" key="4">
    <source>
        <dbReference type="Google" id="ProtNLM"/>
    </source>
</evidence>
<comment type="caution">
    <text evidence="2">The sequence shown here is derived from an EMBL/GenBank/DDBJ whole genome shotgun (WGS) entry which is preliminary data.</text>
</comment>
<evidence type="ECO:0000313" key="2">
    <source>
        <dbReference type="EMBL" id="KAL3319469.1"/>
    </source>
</evidence>
<dbReference type="AlphaFoldDB" id="A0ABD2QIV0"/>
<feature type="region of interest" description="Disordered" evidence="1">
    <location>
        <begin position="111"/>
        <end position="130"/>
    </location>
</feature>
<feature type="compositionally biased region" description="Basic and acidic residues" evidence="1">
    <location>
        <begin position="40"/>
        <end position="58"/>
    </location>
</feature>
<feature type="compositionally biased region" description="Basic and acidic residues" evidence="1">
    <location>
        <begin position="115"/>
        <end position="129"/>
    </location>
</feature>
<name>A0ABD2QIV0_9PLAT</name>
<feature type="compositionally biased region" description="Low complexity" evidence="1">
    <location>
        <begin position="301"/>
        <end position="320"/>
    </location>
</feature>
<dbReference type="EMBL" id="JBJKFK010000133">
    <property type="protein sequence ID" value="KAL3319469.1"/>
    <property type="molecule type" value="Genomic_DNA"/>
</dbReference>
<evidence type="ECO:0000256" key="1">
    <source>
        <dbReference type="SAM" id="MobiDB-lite"/>
    </source>
</evidence>
<proteinExistence type="predicted"/>
<feature type="compositionally biased region" description="Polar residues" evidence="1">
    <location>
        <begin position="326"/>
        <end position="335"/>
    </location>
</feature>
<gene>
    <name evidence="2" type="ORF">Ciccas_001862</name>
</gene>
<organism evidence="2 3">
    <name type="scientific">Cichlidogyrus casuarinus</name>
    <dbReference type="NCBI Taxonomy" id="1844966"/>
    <lineage>
        <taxon>Eukaryota</taxon>
        <taxon>Metazoa</taxon>
        <taxon>Spiralia</taxon>
        <taxon>Lophotrochozoa</taxon>
        <taxon>Platyhelminthes</taxon>
        <taxon>Monogenea</taxon>
        <taxon>Monopisthocotylea</taxon>
        <taxon>Dactylogyridea</taxon>
        <taxon>Ancyrocephalidae</taxon>
        <taxon>Cichlidogyrus</taxon>
    </lineage>
</organism>
<evidence type="ECO:0000313" key="3">
    <source>
        <dbReference type="Proteomes" id="UP001626550"/>
    </source>
</evidence>
<dbReference type="Proteomes" id="UP001626550">
    <property type="component" value="Unassembled WGS sequence"/>
</dbReference>
<feature type="region of interest" description="Disordered" evidence="1">
    <location>
        <begin position="25"/>
        <end position="61"/>
    </location>
</feature>
<protein>
    <recommendedName>
        <fullName evidence="4">BHLH domain-containing protein</fullName>
    </recommendedName>
</protein>
<sequence length="335" mass="36576">MDLELSNNGFAEEFNLSPVAILSSDSELDDEMPSASTNHVDSRMDRRKLKPQDVDNQRSHAKATVLTRRIRQNLRRLTNYENLSVRSRLTHLSEISAYLKDLQRFLNSLEAAPSEQKETDKTSKLKKPEGTAQLPLIDVNSTPEASALDKEALMVLAAQATNNMTKQTPPKCVNQVQFLDLFKQFQSPSSQQNNQLQVYSAAMPAPQFIPVPAQPNVFLSNGNIICPATSNSGFVFAPQLDTNQKAISVISSTTPTAIPFGTSAPMLIIKKPDHSEPLKTGTTVSVSQLTSPPKTNIVLKSAPALTPPSAVTSTPTSLSPCKENQEPPQNVSHFT</sequence>
<accession>A0ABD2QIV0</accession>